<reference evidence="5" key="3">
    <citation type="submission" date="2025-04" db="UniProtKB">
        <authorList>
            <consortium name="RefSeq"/>
        </authorList>
    </citation>
    <scope>IDENTIFICATION</scope>
    <source>
        <strain evidence="5">CBS 304.34</strain>
    </source>
</reference>
<dbReference type="GO" id="GO:0005634">
    <property type="term" value="C:nucleus"/>
    <property type="evidence" value="ECO:0007669"/>
    <property type="project" value="InterPro"/>
</dbReference>
<dbReference type="Proteomes" id="UP000504636">
    <property type="component" value="Unplaced"/>
</dbReference>
<dbReference type="GO" id="GO:0006338">
    <property type="term" value="P:chromatin remodeling"/>
    <property type="evidence" value="ECO:0007669"/>
    <property type="project" value="InterPro"/>
</dbReference>
<evidence type="ECO:0000259" key="2">
    <source>
        <dbReference type="Pfam" id="PF09111"/>
    </source>
</evidence>
<proteinExistence type="predicted"/>
<evidence type="ECO:0000313" key="4">
    <source>
        <dbReference type="Proteomes" id="UP000504636"/>
    </source>
</evidence>
<dbReference type="RefSeq" id="XP_033571223.1">
    <property type="nucleotide sequence ID" value="XM_033728477.1"/>
</dbReference>
<feature type="domain" description="SLIDE" evidence="2">
    <location>
        <begin position="82"/>
        <end position="141"/>
    </location>
</feature>
<dbReference type="OrthoDB" id="5857104at2759"/>
<evidence type="ECO:0000256" key="1">
    <source>
        <dbReference type="SAM" id="MobiDB-lite"/>
    </source>
</evidence>
<protein>
    <recommendedName>
        <fullName evidence="2">SLIDE domain-containing protein</fullName>
    </recommendedName>
</protein>
<organism evidence="3">
    <name type="scientific">Mytilinidion resinicola</name>
    <dbReference type="NCBI Taxonomy" id="574789"/>
    <lineage>
        <taxon>Eukaryota</taxon>
        <taxon>Fungi</taxon>
        <taxon>Dikarya</taxon>
        <taxon>Ascomycota</taxon>
        <taxon>Pezizomycotina</taxon>
        <taxon>Dothideomycetes</taxon>
        <taxon>Pleosporomycetidae</taxon>
        <taxon>Mytilinidiales</taxon>
        <taxon>Mytilinidiaceae</taxon>
        <taxon>Mytilinidion</taxon>
    </lineage>
</organism>
<feature type="compositionally biased region" description="Basic and acidic residues" evidence="1">
    <location>
        <begin position="153"/>
        <end position="168"/>
    </location>
</feature>
<dbReference type="SUPFAM" id="SSF46689">
    <property type="entry name" value="Homeodomain-like"/>
    <property type="match status" value="1"/>
</dbReference>
<feature type="region of interest" description="Disordered" evidence="1">
    <location>
        <begin position="146"/>
        <end position="208"/>
    </location>
</feature>
<keyword evidence="4" id="KW-1185">Reference proteome</keyword>
<dbReference type="Pfam" id="PF09111">
    <property type="entry name" value="SLIDE"/>
    <property type="match status" value="1"/>
</dbReference>
<dbReference type="InterPro" id="IPR009057">
    <property type="entry name" value="Homeodomain-like_sf"/>
</dbReference>
<dbReference type="GO" id="GO:0003677">
    <property type="term" value="F:DNA binding"/>
    <property type="evidence" value="ECO:0007669"/>
    <property type="project" value="InterPro"/>
</dbReference>
<reference evidence="3 5" key="1">
    <citation type="journal article" date="2020" name="Stud. Mycol.">
        <title>101 Dothideomycetes genomes: a test case for predicting lifestyles and emergence of pathogens.</title>
        <authorList>
            <person name="Haridas S."/>
            <person name="Albert R."/>
            <person name="Binder M."/>
            <person name="Bloem J."/>
            <person name="Labutti K."/>
            <person name="Salamov A."/>
            <person name="Andreopoulos B."/>
            <person name="Baker S."/>
            <person name="Barry K."/>
            <person name="Bills G."/>
            <person name="Bluhm B."/>
            <person name="Cannon C."/>
            <person name="Castanera R."/>
            <person name="Culley D."/>
            <person name="Daum C."/>
            <person name="Ezra D."/>
            <person name="Gonzalez J."/>
            <person name="Henrissat B."/>
            <person name="Kuo A."/>
            <person name="Liang C."/>
            <person name="Lipzen A."/>
            <person name="Lutzoni F."/>
            <person name="Magnuson J."/>
            <person name="Mondo S."/>
            <person name="Nolan M."/>
            <person name="Ohm R."/>
            <person name="Pangilinan J."/>
            <person name="Park H.-J."/>
            <person name="Ramirez L."/>
            <person name="Alfaro M."/>
            <person name="Sun H."/>
            <person name="Tritt A."/>
            <person name="Yoshinaga Y."/>
            <person name="Zwiers L.-H."/>
            <person name="Turgeon B."/>
            <person name="Goodwin S."/>
            <person name="Spatafora J."/>
            <person name="Crous P."/>
            <person name="Grigoriev I."/>
        </authorList>
    </citation>
    <scope>NUCLEOTIDE SEQUENCE</scope>
    <source>
        <strain evidence="3 5">CBS 304.34</strain>
    </source>
</reference>
<name>A0A6A6Y6M9_9PEZI</name>
<dbReference type="EMBL" id="MU003714">
    <property type="protein sequence ID" value="KAF2804259.1"/>
    <property type="molecule type" value="Genomic_DNA"/>
</dbReference>
<accession>A0A6A6Y6M9</accession>
<dbReference type="InterPro" id="IPR015195">
    <property type="entry name" value="SLIDE"/>
</dbReference>
<evidence type="ECO:0000313" key="3">
    <source>
        <dbReference type="EMBL" id="KAF2804259.1"/>
    </source>
</evidence>
<dbReference type="Gene3D" id="1.10.10.60">
    <property type="entry name" value="Homeodomain-like"/>
    <property type="match status" value="1"/>
</dbReference>
<feature type="region of interest" description="Disordered" evidence="1">
    <location>
        <begin position="54"/>
        <end position="76"/>
    </location>
</feature>
<dbReference type="GeneID" id="54469370"/>
<gene>
    <name evidence="3 5" type="ORF">BDZ99DRAFT_575506</name>
</gene>
<sequence>MSDYLLWNELPDDVEDVEDGEDAHSLAVRTLSASHDLDIIRLMSCLGLNVSKTSKSKNRGISPPPLPANVPPKASSLRAPPLAIQHTVSTTNKKVYTEEEDRFLLIQIDKYGIESDGIFEKIRDDIRESPLVCFDWFFLSEFEPETMTNGRSPGKEGQARHGRPGDWKDESEEEKDAPVERKGKRAMEDWEGKSEEKMLQSRRRSRMASVFTKHRFRSNAVEGLALSRSLLPL</sequence>
<feature type="compositionally biased region" description="Basic and acidic residues" evidence="1">
    <location>
        <begin position="176"/>
        <end position="199"/>
    </location>
</feature>
<evidence type="ECO:0000313" key="5">
    <source>
        <dbReference type="RefSeq" id="XP_033571223.1"/>
    </source>
</evidence>
<dbReference type="AlphaFoldDB" id="A0A6A6Y6M9"/>
<reference evidence="5" key="2">
    <citation type="submission" date="2020-04" db="EMBL/GenBank/DDBJ databases">
        <authorList>
            <consortium name="NCBI Genome Project"/>
        </authorList>
    </citation>
    <scope>NUCLEOTIDE SEQUENCE</scope>
    <source>
        <strain evidence="5">CBS 304.34</strain>
    </source>
</reference>